<dbReference type="RefSeq" id="WP_171910381.1">
    <property type="nucleotide sequence ID" value="NZ_FNKP01000003.1"/>
</dbReference>
<proteinExistence type="predicted"/>
<dbReference type="PANTHER" id="PTHR43784">
    <property type="entry name" value="GDSL-LIKE LIPASE/ACYLHYDROLASE, PUTATIVE (AFU_ORTHOLOGUE AFUA_2G00820)-RELATED"/>
    <property type="match status" value="1"/>
</dbReference>
<evidence type="ECO:0000313" key="3">
    <source>
        <dbReference type="Proteomes" id="UP000183487"/>
    </source>
</evidence>
<dbReference type="InterPro" id="IPR053140">
    <property type="entry name" value="GDSL_Rv0518-like"/>
</dbReference>
<dbReference type="GO" id="GO:0016788">
    <property type="term" value="F:hydrolase activity, acting on ester bonds"/>
    <property type="evidence" value="ECO:0007669"/>
    <property type="project" value="UniProtKB-ARBA"/>
</dbReference>
<name>A0A1H1JP46_9BURK</name>
<protein>
    <submittedName>
        <fullName evidence="2">Lysophospholipase L1</fullName>
    </submittedName>
</protein>
<sequence>MQAKQRTSRQSPWGTSVGMSFHVDVRRSKPLVVAALATAVFATGSVSADENGRNGNGGGNKWAASWATSIQAAYVLPTTPQGASVPGYDPQPDLSFPLPGATTNGAVNQTFRMIIKPDLWGGKIRVRFSNVFGTRPVTFSHAAVALQSYQANLVSGTNVSLSFNGNQSVTIPAGQQIFSDPVDLPFVSQGDPHALAGRNLAVSFAVDGASGPASYHATAFTTSYISAPNSGDQVLAEDDTAYPYSTTSYFFVSELDVLAPRDTLVVVAFGDSITDGTFSTLNGNDRWANVMSRQLHNQLGDRVSVVDEGIGGNGVVAQLAGQPATQRVNRDVISLSGVNLVVWMEGINDLGNAQLTPPPIIAGYRQVVAALRKADIAVIGATLTPSFVPNGQVPANSPLAAAAGAAFAASYGSAQVDGYRKTLDKFILSGGLFNATSDFAAVTTDPSTGTLYPQFVPNSEGSAGDYLHPNRAGYQAMGVAAANSVTGLLRNGH</sequence>
<dbReference type="PANTHER" id="PTHR43784:SF2">
    <property type="entry name" value="GDSL-LIKE LIPASE_ACYLHYDROLASE, PUTATIVE (AFU_ORTHOLOGUE AFUA_2G00820)-RELATED"/>
    <property type="match status" value="1"/>
</dbReference>
<dbReference type="SUPFAM" id="SSF52266">
    <property type="entry name" value="SGNH hydrolase"/>
    <property type="match status" value="1"/>
</dbReference>
<gene>
    <name evidence="2" type="ORF">SAMN05443245_7004</name>
</gene>
<evidence type="ECO:0000259" key="1">
    <source>
        <dbReference type="Pfam" id="PF13472"/>
    </source>
</evidence>
<reference evidence="3" key="1">
    <citation type="submission" date="2016-10" db="EMBL/GenBank/DDBJ databases">
        <authorList>
            <person name="Varghese N."/>
            <person name="Submissions S."/>
        </authorList>
    </citation>
    <scope>NUCLEOTIDE SEQUENCE [LARGE SCALE GENOMIC DNA]</scope>
    <source>
        <strain evidence="3">GAS106B</strain>
    </source>
</reference>
<dbReference type="InterPro" id="IPR013830">
    <property type="entry name" value="SGNH_hydro"/>
</dbReference>
<dbReference type="AlphaFoldDB" id="A0A1H1JP46"/>
<feature type="domain" description="SGNH hydrolase-type esterase" evidence="1">
    <location>
        <begin position="268"/>
        <end position="476"/>
    </location>
</feature>
<dbReference type="InterPro" id="IPR036514">
    <property type="entry name" value="SGNH_hydro_sf"/>
</dbReference>
<dbReference type="Pfam" id="PF13472">
    <property type="entry name" value="Lipase_GDSL_2"/>
    <property type="match status" value="1"/>
</dbReference>
<dbReference type="EMBL" id="FNKP01000003">
    <property type="protein sequence ID" value="SDR51720.1"/>
    <property type="molecule type" value="Genomic_DNA"/>
</dbReference>
<keyword evidence="3" id="KW-1185">Reference proteome</keyword>
<dbReference type="Proteomes" id="UP000183487">
    <property type="component" value="Unassembled WGS sequence"/>
</dbReference>
<evidence type="ECO:0000313" key="2">
    <source>
        <dbReference type="EMBL" id="SDR51720.1"/>
    </source>
</evidence>
<organism evidence="2 3">
    <name type="scientific">Paraburkholderia fungorum</name>
    <dbReference type="NCBI Taxonomy" id="134537"/>
    <lineage>
        <taxon>Bacteria</taxon>
        <taxon>Pseudomonadati</taxon>
        <taxon>Pseudomonadota</taxon>
        <taxon>Betaproteobacteria</taxon>
        <taxon>Burkholderiales</taxon>
        <taxon>Burkholderiaceae</taxon>
        <taxon>Paraburkholderia</taxon>
    </lineage>
</organism>
<dbReference type="Gene3D" id="3.40.50.1110">
    <property type="entry name" value="SGNH hydrolase"/>
    <property type="match status" value="1"/>
</dbReference>
<accession>A0A1H1JP46</accession>